<protein>
    <submittedName>
        <fullName evidence="1">Uncharacterized protein</fullName>
    </submittedName>
</protein>
<evidence type="ECO:0000313" key="1">
    <source>
        <dbReference type="EMBL" id="KAJ7020264.1"/>
    </source>
</evidence>
<sequence length="150" mass="16689">STQSNYSQIASAHMTFDWSVDCSTTRIVSGSATHHMNVLLDDVEEAITGQTEKFIECQIRHDTGDLGLSGALGNAHPRVAKTKLIWVQYDLKPKHEAIGSALHVSLTKGFRSGTSIDVTVNRSRFRSRKLPVFASNWSPARYSIWPEYVP</sequence>
<gene>
    <name evidence="1" type="ORF">C8F04DRAFT_974523</name>
</gene>
<evidence type="ECO:0000313" key="2">
    <source>
        <dbReference type="Proteomes" id="UP001218188"/>
    </source>
</evidence>
<organism evidence="1 2">
    <name type="scientific">Mycena alexandri</name>
    <dbReference type="NCBI Taxonomy" id="1745969"/>
    <lineage>
        <taxon>Eukaryota</taxon>
        <taxon>Fungi</taxon>
        <taxon>Dikarya</taxon>
        <taxon>Basidiomycota</taxon>
        <taxon>Agaricomycotina</taxon>
        <taxon>Agaricomycetes</taxon>
        <taxon>Agaricomycetidae</taxon>
        <taxon>Agaricales</taxon>
        <taxon>Marasmiineae</taxon>
        <taxon>Mycenaceae</taxon>
        <taxon>Mycena</taxon>
    </lineage>
</organism>
<accession>A0AAD6S3N0</accession>
<feature type="non-terminal residue" evidence="1">
    <location>
        <position position="1"/>
    </location>
</feature>
<name>A0AAD6S3N0_9AGAR</name>
<proteinExistence type="predicted"/>
<dbReference type="Proteomes" id="UP001218188">
    <property type="component" value="Unassembled WGS sequence"/>
</dbReference>
<dbReference type="EMBL" id="JARJCM010000269">
    <property type="protein sequence ID" value="KAJ7020264.1"/>
    <property type="molecule type" value="Genomic_DNA"/>
</dbReference>
<reference evidence="1" key="1">
    <citation type="submission" date="2023-03" db="EMBL/GenBank/DDBJ databases">
        <title>Massive genome expansion in bonnet fungi (Mycena s.s.) driven by repeated elements and novel gene families across ecological guilds.</title>
        <authorList>
            <consortium name="Lawrence Berkeley National Laboratory"/>
            <person name="Harder C.B."/>
            <person name="Miyauchi S."/>
            <person name="Viragh M."/>
            <person name="Kuo A."/>
            <person name="Thoen E."/>
            <person name="Andreopoulos B."/>
            <person name="Lu D."/>
            <person name="Skrede I."/>
            <person name="Drula E."/>
            <person name="Henrissat B."/>
            <person name="Morin E."/>
            <person name="Kohler A."/>
            <person name="Barry K."/>
            <person name="LaButti K."/>
            <person name="Morin E."/>
            <person name="Salamov A."/>
            <person name="Lipzen A."/>
            <person name="Mereny Z."/>
            <person name="Hegedus B."/>
            <person name="Baldrian P."/>
            <person name="Stursova M."/>
            <person name="Weitz H."/>
            <person name="Taylor A."/>
            <person name="Grigoriev I.V."/>
            <person name="Nagy L.G."/>
            <person name="Martin F."/>
            <person name="Kauserud H."/>
        </authorList>
    </citation>
    <scope>NUCLEOTIDE SEQUENCE</scope>
    <source>
        <strain evidence="1">CBHHK200</strain>
    </source>
</reference>
<keyword evidence="2" id="KW-1185">Reference proteome</keyword>
<dbReference type="AlphaFoldDB" id="A0AAD6S3N0"/>
<comment type="caution">
    <text evidence="1">The sequence shown here is derived from an EMBL/GenBank/DDBJ whole genome shotgun (WGS) entry which is preliminary data.</text>
</comment>